<sequence>MENKESNRNWELAHFLRSRRERITPGQAGLPEGGRRRTPGLRRGEVASLAGVSLEWYTFLEQGRPIHVSTEVLESLAIALQLDDKERKHMFLLAHRQPPPVKQIPQSKVSPVLQRFLDGLETSPACVMDARMNIVAWNAAMYILYEGLDQFSERERNLLWSTFISQDFRQMKQEQWEDHARRTVAQFRTEYARHVDDPWWREQVAALSEASEEFRRYWELHDVLEYSYAHKIMHHPLLGELAFDYVTFQPSDAPDLQVSIHIPLEDGTTEEKIKQFLKERRS</sequence>
<evidence type="ECO:0000313" key="2">
    <source>
        <dbReference type="EMBL" id="GGA25549.1"/>
    </source>
</evidence>
<evidence type="ECO:0000259" key="1">
    <source>
        <dbReference type="SMART" id="SM00530"/>
    </source>
</evidence>
<dbReference type="InterPro" id="IPR001387">
    <property type="entry name" value="Cro/C1-type_HTH"/>
</dbReference>
<dbReference type="InterPro" id="IPR010982">
    <property type="entry name" value="Lambda_DNA-bd_dom_sf"/>
</dbReference>
<dbReference type="RefSeq" id="WP_229752503.1">
    <property type="nucleotide sequence ID" value="NZ_BMHF01000001.1"/>
</dbReference>
<evidence type="ECO:0000313" key="3">
    <source>
        <dbReference type="Proteomes" id="UP000609323"/>
    </source>
</evidence>
<accession>A0ABQ1FRJ7</accession>
<dbReference type="Gene3D" id="3.30.450.180">
    <property type="match status" value="1"/>
</dbReference>
<keyword evidence="3" id="KW-1185">Reference proteome</keyword>
<dbReference type="Pfam" id="PF13560">
    <property type="entry name" value="HTH_31"/>
    <property type="match status" value="1"/>
</dbReference>
<dbReference type="CDD" id="cd00093">
    <property type="entry name" value="HTH_XRE"/>
    <property type="match status" value="1"/>
</dbReference>
<feature type="domain" description="HTH cro/C1-type" evidence="1">
    <location>
        <begin position="15"/>
        <end position="87"/>
    </location>
</feature>
<dbReference type="SMART" id="SM00530">
    <property type="entry name" value="HTH_XRE"/>
    <property type="match status" value="1"/>
</dbReference>
<dbReference type="Pfam" id="PF17765">
    <property type="entry name" value="MLTR_LBD"/>
    <property type="match status" value="1"/>
</dbReference>
<name>A0ABQ1FRJ7_9BACL</name>
<organism evidence="2 3">
    <name type="scientific">Paenibacillus physcomitrellae</name>
    <dbReference type="NCBI Taxonomy" id="1619311"/>
    <lineage>
        <taxon>Bacteria</taxon>
        <taxon>Bacillati</taxon>
        <taxon>Bacillota</taxon>
        <taxon>Bacilli</taxon>
        <taxon>Bacillales</taxon>
        <taxon>Paenibacillaceae</taxon>
        <taxon>Paenibacillus</taxon>
    </lineage>
</organism>
<reference evidence="3" key="1">
    <citation type="journal article" date="2019" name="Int. J. Syst. Evol. Microbiol.">
        <title>The Global Catalogue of Microorganisms (GCM) 10K type strain sequencing project: providing services to taxonomists for standard genome sequencing and annotation.</title>
        <authorList>
            <consortium name="The Broad Institute Genomics Platform"/>
            <consortium name="The Broad Institute Genome Sequencing Center for Infectious Disease"/>
            <person name="Wu L."/>
            <person name="Ma J."/>
        </authorList>
    </citation>
    <scope>NUCLEOTIDE SEQUENCE [LARGE SCALE GENOMIC DNA]</scope>
    <source>
        <strain evidence="3">CGMCC 1.15044</strain>
    </source>
</reference>
<protein>
    <submittedName>
        <fullName evidence="2">Transcriptional regulator</fullName>
    </submittedName>
</protein>
<gene>
    <name evidence="2" type="ORF">GCM10010917_08120</name>
</gene>
<comment type="caution">
    <text evidence="2">The sequence shown here is derived from an EMBL/GenBank/DDBJ whole genome shotgun (WGS) entry which is preliminary data.</text>
</comment>
<dbReference type="InterPro" id="IPR041413">
    <property type="entry name" value="MLTR_LBD"/>
</dbReference>
<dbReference type="PANTHER" id="PTHR35010">
    <property type="entry name" value="BLL4672 PROTEIN-RELATED"/>
    <property type="match status" value="1"/>
</dbReference>
<dbReference type="Gene3D" id="1.10.260.40">
    <property type="entry name" value="lambda repressor-like DNA-binding domains"/>
    <property type="match status" value="1"/>
</dbReference>
<dbReference type="Proteomes" id="UP000609323">
    <property type="component" value="Unassembled WGS sequence"/>
</dbReference>
<dbReference type="SUPFAM" id="SSF47413">
    <property type="entry name" value="lambda repressor-like DNA-binding domains"/>
    <property type="match status" value="1"/>
</dbReference>
<dbReference type="EMBL" id="BMHF01000001">
    <property type="protein sequence ID" value="GGA25549.1"/>
    <property type="molecule type" value="Genomic_DNA"/>
</dbReference>
<proteinExistence type="predicted"/>